<accession>W3WR48</accession>
<feature type="domain" description="Fatty acid desaturase" evidence="2">
    <location>
        <begin position="132"/>
        <end position="350"/>
    </location>
</feature>
<evidence type="ECO:0000256" key="1">
    <source>
        <dbReference type="SAM" id="Phobius"/>
    </source>
</evidence>
<protein>
    <recommendedName>
        <fullName evidence="2">Fatty acid desaturase domain-containing protein</fullName>
    </recommendedName>
</protein>
<keyword evidence="1" id="KW-1133">Transmembrane helix</keyword>
<keyword evidence="1" id="KW-0472">Membrane</keyword>
<dbReference type="OMA" id="LHYFARF"/>
<organism evidence="3 4">
    <name type="scientific">Pestalotiopsis fici (strain W106-1 / CGMCC3.15140)</name>
    <dbReference type="NCBI Taxonomy" id="1229662"/>
    <lineage>
        <taxon>Eukaryota</taxon>
        <taxon>Fungi</taxon>
        <taxon>Dikarya</taxon>
        <taxon>Ascomycota</taxon>
        <taxon>Pezizomycotina</taxon>
        <taxon>Sordariomycetes</taxon>
        <taxon>Xylariomycetidae</taxon>
        <taxon>Amphisphaeriales</taxon>
        <taxon>Sporocadaceae</taxon>
        <taxon>Pestalotiopsis</taxon>
    </lineage>
</organism>
<dbReference type="Pfam" id="PF00487">
    <property type="entry name" value="FA_desaturase"/>
    <property type="match status" value="1"/>
</dbReference>
<sequence>MENYIVFDSGITTSDRIVLEDLVSDIKQFGQSRARGKNKPDGDGAATKSALATLDELNNPKSPAFQPTVFTSKDYDQLHSGRPFRNWLLQTYVGMAQSIVRFESDVVMLTHLLLYFTTTVPSALYLFFWHFTWLHGLAHFMMQISYMGTYTLMMHQHIHMRGILKKRFALFDYLFPYITDPLMGHTWNSYYHHHVKHHHAEGNGPQDLSSTIYYQRDSIRHFLLYSTRFVFFVWLDLPIYFLRKNKRILAAKTAFWELSSYTVLYVAYRLNPKPTLCVFIFPLVLLRLGLMFGNWGQHAFVDEEDPSSDYRSSITLIDTASNRHCFNDGYHTSHHLNPLRHWREHPNSFIKSKALYASQDALVFHNIDYLMITIRLLQKDYKCLARCMIPIGERQLSMSMDERIALLKRHTRKFTREEIEVKFRRQSQR</sequence>
<dbReference type="RefSeq" id="XP_007838499.1">
    <property type="nucleotide sequence ID" value="XM_007840308.1"/>
</dbReference>
<dbReference type="InParanoid" id="W3WR48"/>
<reference evidence="4" key="1">
    <citation type="journal article" date="2015" name="BMC Genomics">
        <title>Genomic and transcriptomic analysis of the endophytic fungus Pestalotiopsis fici reveals its lifestyle and high potential for synthesis of natural products.</title>
        <authorList>
            <person name="Wang X."/>
            <person name="Zhang X."/>
            <person name="Liu L."/>
            <person name="Xiang M."/>
            <person name="Wang W."/>
            <person name="Sun X."/>
            <person name="Che Y."/>
            <person name="Guo L."/>
            <person name="Liu G."/>
            <person name="Guo L."/>
            <person name="Wang C."/>
            <person name="Yin W.B."/>
            <person name="Stadler M."/>
            <person name="Zhang X."/>
            <person name="Liu X."/>
        </authorList>
    </citation>
    <scope>NUCLEOTIDE SEQUENCE [LARGE SCALE GENOMIC DNA]</scope>
    <source>
        <strain evidence="4">W106-1 / CGMCC3.15140</strain>
    </source>
</reference>
<keyword evidence="1" id="KW-0812">Transmembrane</keyword>
<dbReference type="KEGG" id="pfy:PFICI_11727"/>
<dbReference type="OrthoDB" id="1470350at2759"/>
<proteinExistence type="predicted"/>
<dbReference type="PANTHER" id="PTHR36459">
    <property type="entry name" value="ORF"/>
    <property type="match status" value="1"/>
</dbReference>
<keyword evidence="4" id="KW-1185">Reference proteome</keyword>
<dbReference type="PANTHER" id="PTHR36459:SF1">
    <property type="entry name" value="FATTY ACID DESATURASE DOMAIN-CONTAINING PROTEIN-RELATED"/>
    <property type="match status" value="1"/>
</dbReference>
<evidence type="ECO:0000313" key="3">
    <source>
        <dbReference type="EMBL" id="ETS76340.1"/>
    </source>
</evidence>
<dbReference type="HOGENOM" id="CLU_033263_0_0_1"/>
<dbReference type="InterPro" id="IPR005804">
    <property type="entry name" value="FA_desaturase_dom"/>
</dbReference>
<dbReference type="GO" id="GO:0006629">
    <property type="term" value="P:lipid metabolic process"/>
    <property type="evidence" value="ECO:0007669"/>
    <property type="project" value="InterPro"/>
</dbReference>
<dbReference type="AlphaFoldDB" id="W3WR48"/>
<dbReference type="EMBL" id="KI912117">
    <property type="protein sequence ID" value="ETS76340.1"/>
    <property type="molecule type" value="Genomic_DNA"/>
</dbReference>
<evidence type="ECO:0000313" key="4">
    <source>
        <dbReference type="Proteomes" id="UP000030651"/>
    </source>
</evidence>
<dbReference type="GeneID" id="19276740"/>
<evidence type="ECO:0000259" key="2">
    <source>
        <dbReference type="Pfam" id="PF00487"/>
    </source>
</evidence>
<dbReference type="Proteomes" id="UP000030651">
    <property type="component" value="Unassembled WGS sequence"/>
</dbReference>
<gene>
    <name evidence="3" type="ORF">PFICI_11727</name>
</gene>
<feature type="transmembrane region" description="Helical" evidence="1">
    <location>
        <begin position="106"/>
        <end position="127"/>
    </location>
</feature>
<dbReference type="eggNOG" id="ENOG502RXW6">
    <property type="taxonomic scope" value="Eukaryota"/>
</dbReference>
<name>W3WR48_PESFW</name>